<dbReference type="KEGG" id="vg:54991446"/>
<sequence>MRVQHMSQGKPRSLPDGFLHLNNFSHVASSGLAGVLYERVFTERQQEIVGCALLEIANGNPEFVHFKHNVWRFQKEFLKTHFQPAVYAACRLIRKRPAEMMSVAITHEELNVQRTVVAWPSFDNDI</sequence>
<protein>
    <submittedName>
        <fullName evidence="1">Uncharacterized protein</fullName>
    </submittedName>
</protein>
<evidence type="ECO:0000313" key="1">
    <source>
        <dbReference type="EMBL" id="AWD92369.1"/>
    </source>
</evidence>
<name>A0A2S1GSP1_9CAUD</name>
<dbReference type="Proteomes" id="UP000246267">
    <property type="component" value="Segment"/>
</dbReference>
<evidence type="ECO:0000313" key="2">
    <source>
        <dbReference type="Proteomes" id="UP000246267"/>
    </source>
</evidence>
<organism evidence="1 2">
    <name type="scientific">Dickeya phage Dagda</name>
    <dbReference type="NCBI Taxonomy" id="2163630"/>
    <lineage>
        <taxon>Viruses</taxon>
        <taxon>Duplodnaviria</taxon>
        <taxon>Heunggongvirae</taxon>
        <taxon>Uroviricota</taxon>
        <taxon>Caudoviricetes</taxon>
        <taxon>Autographivirales</taxon>
        <taxon>Autotranscriptaviridae</taxon>
        <taxon>Studiervirinae</taxon>
        <taxon>Aarhusvirus</taxon>
        <taxon>Aarhusvirus dagda</taxon>
    </lineage>
</organism>
<dbReference type="GeneID" id="54991446"/>
<dbReference type="EMBL" id="MH059632">
    <property type="protein sequence ID" value="AWD92369.1"/>
    <property type="molecule type" value="Genomic_DNA"/>
</dbReference>
<reference evidence="1 2" key="1">
    <citation type="journal article" name="Viruses">
        <title>Unlocking the Potential of 46 New Bacteriophages for Biocontrol of Dickeya Solani.</title>
        <authorList>
            <person name="Carstens A.B."/>
            <person name="Djurhuus A.M."/>
            <person name="Kot W."/>
            <person name="Jacobs-Sera D."/>
            <person name="Hatfull G.F."/>
            <person name="Hansen L.H."/>
        </authorList>
    </citation>
    <scope>NUCLEOTIDE SEQUENCE [LARGE SCALE GENOMIC DNA]</scope>
</reference>
<dbReference type="RefSeq" id="YP_009800940.1">
    <property type="nucleotide sequence ID" value="NC_047961.1"/>
</dbReference>
<keyword evidence="2" id="KW-1185">Reference proteome</keyword>
<proteinExistence type="predicted"/>
<accession>A0A2S1GSP1</accession>